<dbReference type="EMBL" id="JAYDYQ010002688">
    <property type="protein sequence ID" value="KAK4477980.1"/>
    <property type="molecule type" value="Genomic_DNA"/>
</dbReference>
<comment type="caution">
    <text evidence="8">The sequence shown here is derived from an EMBL/GenBank/DDBJ whole genome shotgun (WGS) entry which is preliminary data.</text>
</comment>
<feature type="domain" description="MHD" evidence="7">
    <location>
        <begin position="332"/>
        <end position="594"/>
    </location>
</feature>
<proteinExistence type="inferred from homology"/>
<evidence type="ECO:0000256" key="5">
    <source>
        <dbReference type="ARBA" id="ARBA00029433"/>
    </source>
</evidence>
<dbReference type="Gene3D" id="2.60.40.1170">
    <property type="entry name" value="Mu homology domain, subdomain B"/>
    <property type="match status" value="1"/>
</dbReference>
<evidence type="ECO:0000256" key="3">
    <source>
        <dbReference type="ARBA" id="ARBA00022927"/>
    </source>
</evidence>
<comment type="similarity">
    <text evidence="1">Belongs to the adaptor complexes medium subunit family.</text>
</comment>
<dbReference type="SUPFAM" id="SSF49447">
    <property type="entry name" value="Second domain of Mu2 adaptin subunit (ap50) of ap2 adaptor"/>
    <property type="match status" value="1"/>
</dbReference>
<dbReference type="CDD" id="cd09256">
    <property type="entry name" value="AP_MuD_MHD"/>
    <property type="match status" value="1"/>
</dbReference>
<evidence type="ECO:0000313" key="8">
    <source>
        <dbReference type="EMBL" id="KAK4477980.1"/>
    </source>
</evidence>
<evidence type="ECO:0000256" key="2">
    <source>
        <dbReference type="ARBA" id="ARBA00022448"/>
    </source>
</evidence>
<dbReference type="PANTHER" id="PTHR16082:SF2">
    <property type="entry name" value="AP-5 COMPLEX SUBUNIT MU-1"/>
    <property type="match status" value="1"/>
</dbReference>
<dbReference type="InterPro" id="IPR036168">
    <property type="entry name" value="AP2_Mu_C_sf"/>
</dbReference>
<keyword evidence="4" id="KW-0472">Membrane</keyword>
<name>A0ABR0CM29_9LAMI</name>
<keyword evidence="3" id="KW-0653">Protein transport</keyword>
<dbReference type="InterPro" id="IPR039591">
    <property type="entry name" value="AP5M1"/>
</dbReference>
<dbReference type="PROSITE" id="PS51072">
    <property type="entry name" value="MHD"/>
    <property type="match status" value="1"/>
</dbReference>
<feature type="region of interest" description="Disordered" evidence="6">
    <location>
        <begin position="534"/>
        <end position="553"/>
    </location>
</feature>
<accession>A0ABR0CM29</accession>
<evidence type="ECO:0000259" key="7">
    <source>
        <dbReference type="PROSITE" id="PS51072"/>
    </source>
</evidence>
<evidence type="ECO:0000256" key="1">
    <source>
        <dbReference type="ARBA" id="ARBA00005324"/>
    </source>
</evidence>
<comment type="subcellular location">
    <subcellularLocation>
        <location evidence="5">Endomembrane system</location>
        <topology evidence="5">Peripheral membrane protein</topology>
        <orientation evidence="5">Cytoplasmic side</orientation>
    </subcellularLocation>
</comment>
<evidence type="ECO:0000256" key="4">
    <source>
        <dbReference type="ARBA" id="ARBA00023136"/>
    </source>
</evidence>
<dbReference type="Pfam" id="PF00928">
    <property type="entry name" value="Adap_comp_sub"/>
    <property type="match status" value="1"/>
</dbReference>
<reference evidence="8 9" key="1">
    <citation type="journal article" date="2023" name="bioRxiv">
        <title>Genome report: Whole genome sequence and annotation of Penstemon davidsonii.</title>
        <authorList>
            <person name="Ostevik K.L."/>
            <person name="Alabady M."/>
            <person name="Zhang M."/>
            <person name="Rausher M.D."/>
        </authorList>
    </citation>
    <scope>NUCLEOTIDE SEQUENCE [LARGE SCALE GENOMIC DNA]</scope>
    <source>
        <strain evidence="8">DNT005</strain>
        <tissue evidence="8">Whole leaf</tissue>
    </source>
</reference>
<keyword evidence="2" id="KW-0813">Transport</keyword>
<organism evidence="8 9">
    <name type="scientific">Penstemon davidsonii</name>
    <dbReference type="NCBI Taxonomy" id="160366"/>
    <lineage>
        <taxon>Eukaryota</taxon>
        <taxon>Viridiplantae</taxon>
        <taxon>Streptophyta</taxon>
        <taxon>Embryophyta</taxon>
        <taxon>Tracheophyta</taxon>
        <taxon>Spermatophyta</taxon>
        <taxon>Magnoliopsida</taxon>
        <taxon>eudicotyledons</taxon>
        <taxon>Gunneridae</taxon>
        <taxon>Pentapetalae</taxon>
        <taxon>asterids</taxon>
        <taxon>lamiids</taxon>
        <taxon>Lamiales</taxon>
        <taxon>Plantaginaceae</taxon>
        <taxon>Cheloneae</taxon>
        <taxon>Penstemon</taxon>
    </lineage>
</organism>
<gene>
    <name evidence="8" type="ORF">RD792_017245</name>
</gene>
<keyword evidence="9" id="KW-1185">Reference proteome</keyword>
<evidence type="ECO:0000313" key="9">
    <source>
        <dbReference type="Proteomes" id="UP001291926"/>
    </source>
</evidence>
<dbReference type="InterPro" id="IPR028565">
    <property type="entry name" value="MHD"/>
</dbReference>
<protein>
    <recommendedName>
        <fullName evidence="7">MHD domain-containing protein</fullName>
    </recommendedName>
</protein>
<dbReference type="Proteomes" id="UP001291926">
    <property type="component" value="Unassembled WGS sequence"/>
</dbReference>
<sequence>MPSGCSIRALWILNNQDYVIFSRKFPVVEKRWRVACAKENDDNVKYAPLPNESELAAAFTDRKKREGSVRGYGLRTSQSIKGSDSWVDDPVTRHVISVYINKGEKEDTKLLWPLALHIKGPYSILVLLLVEPHHLKSYSRMCNRSDCGSAIGADENLSSLLLDLPSITGVILFRVEAFWNCSNSSPSCICKTRAFIVAHTIGDILVGETMEPEVLVAAPPSVGGLLDSLTGSIGITGISARAKPIAAPVAASNSSGTALSGTVMSDAPKMGSRPLDKDVIRSFISSAMPFGTPLDISYSNITAIKTTGFSSADMPPAERKQPAWKPYLYRGKQRILFTIHETVHAAMYDRDEIPDSILISGQVNCRAELEGLPDVSFPLTGLDSARVESLSFHPCAQVPEHGGDKQAVTFSPPLGNFVLIHYQASCSVGPPIKGFYQLSMVSENEGAFLFRLSLMEGYKAPLAIEFCTVTMPFPRRRVVSFEGTPSTGTVTHTDHSVDWKIITNTRSVSGKSIEATFPGTVRFAPWQPQRLPSSGSAFGSMADEDSDLETESSSMVNVEDYIMEKMSRDLQAVDLEEPFCWQAYNYAKVSFKMIGPTLSGMHVDPKSVSVFPTVKAPVEFSSQVTSGDYILWNTLGKCPVTATPKA</sequence>
<evidence type="ECO:0000256" key="6">
    <source>
        <dbReference type="SAM" id="MobiDB-lite"/>
    </source>
</evidence>
<dbReference type="PANTHER" id="PTHR16082">
    <property type="entry name" value="AP-5 COMPLEX SUBUNIT MU-1"/>
    <property type="match status" value="1"/>
</dbReference>